<dbReference type="InterPro" id="IPR014044">
    <property type="entry name" value="CAP_dom"/>
</dbReference>
<feature type="chain" id="PRO_5045464041" evidence="1">
    <location>
        <begin position="22"/>
        <end position="457"/>
    </location>
</feature>
<dbReference type="PROSITE" id="PS51257">
    <property type="entry name" value="PROKAR_LIPOPROTEIN"/>
    <property type="match status" value="1"/>
</dbReference>
<dbReference type="InterPro" id="IPR035940">
    <property type="entry name" value="CAP_sf"/>
</dbReference>
<comment type="caution">
    <text evidence="3">The sequence shown here is derived from an EMBL/GenBank/DDBJ whole genome shotgun (WGS) entry which is preliminary data.</text>
</comment>
<evidence type="ECO:0000313" key="4">
    <source>
        <dbReference type="Proteomes" id="UP000297244"/>
    </source>
</evidence>
<evidence type="ECO:0000313" key="3">
    <source>
        <dbReference type="EMBL" id="TFU14401.1"/>
    </source>
</evidence>
<sequence length="457" mass="51349">MRRKSPLPLPRLALAALSALALLLSACQNLVQTPRPPVEALAGTGELLEARPGDTRQVKVRLAQGAESAEVYLRLADPCAKGTSYCPGWDATRYPGVEHTRERFTLTATNLEATFTLSVAQDALPQGPFKWELVAVDQGGREWTFPVYLRIPYGDRGAVETLREWRARAGLPGVEEDPEWAWRAWLHSRYMAMNHPNELSHDEDLSQPFASEEGRSAGRVGNETHSFRRLNGQPSWSPDQNPVNAWMTGPFHRFNLTYPWPLRVGSGAYRDVGPVPGLGDGWGRSWFNFPNLSPWTSDRPVREVLFPAPGMRLPLAAYQGRENPNPTYPCSHPEAPRQRPFLTQEGLTWDDGQGVVRNPIGFPVTLMTFARADTEVLEARVVRVSDQAVNPVCAYGSLQYWEDRSSWRDVGLRILQRLGAVIIFPHEPLTPGAEYEVHLKAEIGSQVWERSWRFQVE</sequence>
<feature type="signal peptide" evidence="1">
    <location>
        <begin position="1"/>
        <end position="21"/>
    </location>
</feature>
<evidence type="ECO:0000259" key="2">
    <source>
        <dbReference type="Pfam" id="PF00188"/>
    </source>
</evidence>
<evidence type="ECO:0000256" key="1">
    <source>
        <dbReference type="SAM" id="SignalP"/>
    </source>
</evidence>
<proteinExistence type="predicted"/>
<dbReference type="RefSeq" id="WP_135344022.1">
    <property type="nucleotide sequence ID" value="NZ_ML214269.1"/>
</dbReference>
<organism evidence="3 4">
    <name type="scientific">Thermus tengchongensis</name>
    <dbReference type="NCBI Taxonomy" id="1214928"/>
    <lineage>
        <taxon>Bacteria</taxon>
        <taxon>Thermotogati</taxon>
        <taxon>Deinococcota</taxon>
        <taxon>Deinococci</taxon>
        <taxon>Thermales</taxon>
        <taxon>Thermaceae</taxon>
        <taxon>Thermus</taxon>
    </lineage>
</organism>
<accession>A0ABY2K6G5</accession>
<keyword evidence="4" id="KW-1185">Reference proteome</keyword>
<reference evidence="3 4" key="1">
    <citation type="submission" date="2019-03" db="EMBL/GenBank/DDBJ databases">
        <title>Thermus tengchongensis species for the arsenic transformation mechanism.</title>
        <authorList>
            <person name="Yuan G.C."/>
        </authorList>
    </citation>
    <scope>NUCLEOTIDE SEQUENCE [LARGE SCALE GENOMIC DNA]</scope>
    <source>
        <strain evidence="3 4">15Y</strain>
    </source>
</reference>
<keyword evidence="1" id="KW-0732">Signal</keyword>
<name>A0ABY2K6G5_9DEIN</name>
<protein>
    <submittedName>
        <fullName evidence="3">CAP domain-containing protein</fullName>
    </submittedName>
</protein>
<dbReference type="Proteomes" id="UP000297244">
    <property type="component" value="Unassembled WGS sequence"/>
</dbReference>
<gene>
    <name evidence="3" type="ORF">E0489_12450</name>
</gene>
<dbReference type="Pfam" id="PF00188">
    <property type="entry name" value="CAP"/>
    <property type="match status" value="1"/>
</dbReference>
<dbReference type="EMBL" id="SKBL01000034">
    <property type="protein sequence ID" value="TFU14401.1"/>
    <property type="molecule type" value="Genomic_DNA"/>
</dbReference>
<feature type="domain" description="SCP" evidence="2">
    <location>
        <begin position="163"/>
        <end position="264"/>
    </location>
</feature>
<dbReference type="Gene3D" id="3.40.33.10">
    <property type="entry name" value="CAP"/>
    <property type="match status" value="1"/>
</dbReference>